<dbReference type="KEGG" id="pacr:FXN63_21695"/>
<dbReference type="InterPro" id="IPR005220">
    <property type="entry name" value="CarO-like"/>
</dbReference>
<name>A0A5C0B0C1_9BURK</name>
<gene>
    <name evidence="3" type="ORF">FXN63_21695</name>
</gene>
<protein>
    <submittedName>
        <fullName evidence="3">NirD/YgiW/YdeI family stress tolerance protein</fullName>
    </submittedName>
</protein>
<dbReference type="AlphaFoldDB" id="A0A5C0B0C1"/>
<dbReference type="PANTHER" id="PTHR36571:SF1">
    <property type="entry name" value="PROTEIN YGIW"/>
    <property type="match status" value="1"/>
</dbReference>
<keyword evidence="4" id="KW-1185">Reference proteome</keyword>
<dbReference type="InterPro" id="IPR036700">
    <property type="entry name" value="BOBF_sf"/>
</dbReference>
<evidence type="ECO:0000256" key="2">
    <source>
        <dbReference type="SAM" id="SignalP"/>
    </source>
</evidence>
<evidence type="ECO:0000256" key="1">
    <source>
        <dbReference type="ARBA" id="ARBA00022729"/>
    </source>
</evidence>
<feature type="signal peptide" evidence="2">
    <location>
        <begin position="1"/>
        <end position="26"/>
    </location>
</feature>
<evidence type="ECO:0000313" key="3">
    <source>
        <dbReference type="EMBL" id="QEI08162.1"/>
    </source>
</evidence>
<sequence length="121" mass="13317">MNLINRQTARAALLALFVSASTGAMAQYQGPSSVPVMSVKQLVDQGQDDQHATLKGRIVSHDGGKNYTFDDGTGRISVEISAKRFPVGQAFDDKREVEITGELDKEFNGKLEFEVEQLRML</sequence>
<evidence type="ECO:0000313" key="4">
    <source>
        <dbReference type="Proteomes" id="UP000325161"/>
    </source>
</evidence>
<proteinExistence type="predicted"/>
<dbReference type="NCBIfam" id="NF033674">
    <property type="entry name" value="stress_OB_fold"/>
    <property type="match status" value="1"/>
</dbReference>
<keyword evidence="1 2" id="KW-0732">Signal</keyword>
<accession>A0A5C0B0C1</accession>
<dbReference type="RefSeq" id="WP_148817470.1">
    <property type="nucleotide sequence ID" value="NZ_CP043046.1"/>
</dbReference>
<dbReference type="Proteomes" id="UP000325161">
    <property type="component" value="Chromosome"/>
</dbReference>
<dbReference type="SUPFAM" id="SSF101756">
    <property type="entry name" value="Hypothetical protein YgiW"/>
    <property type="match status" value="1"/>
</dbReference>
<reference evidence="3 4" key="1">
    <citation type="submission" date="2019-08" db="EMBL/GenBank/DDBJ databases">
        <title>Amphibian skin-associated Pigmentiphaga: genome sequence and occurrence across geography and hosts.</title>
        <authorList>
            <person name="Bletz M.C."/>
            <person name="Bunk B."/>
            <person name="Sproeer C."/>
            <person name="Biwer P."/>
            <person name="Reiter S."/>
            <person name="Rabemananjara F.C.E."/>
            <person name="Schulz S."/>
            <person name="Overmann J."/>
            <person name="Vences M."/>
        </authorList>
    </citation>
    <scope>NUCLEOTIDE SEQUENCE [LARGE SCALE GENOMIC DNA]</scope>
    <source>
        <strain evidence="3 4">Mada1488</strain>
    </source>
</reference>
<dbReference type="Pfam" id="PF04076">
    <property type="entry name" value="BOF"/>
    <property type="match status" value="1"/>
</dbReference>
<dbReference type="EMBL" id="CP043046">
    <property type="protein sequence ID" value="QEI08162.1"/>
    <property type="molecule type" value="Genomic_DNA"/>
</dbReference>
<dbReference type="PANTHER" id="PTHR36571">
    <property type="entry name" value="PROTEIN YGIW"/>
    <property type="match status" value="1"/>
</dbReference>
<organism evidence="3 4">
    <name type="scientific">Pigmentiphaga aceris</name>
    <dbReference type="NCBI Taxonomy" id="1940612"/>
    <lineage>
        <taxon>Bacteria</taxon>
        <taxon>Pseudomonadati</taxon>
        <taxon>Pseudomonadota</taxon>
        <taxon>Betaproteobacteria</taxon>
        <taxon>Burkholderiales</taxon>
        <taxon>Alcaligenaceae</taxon>
        <taxon>Pigmentiphaga</taxon>
    </lineage>
</organism>
<dbReference type="Gene3D" id="2.40.50.200">
    <property type="entry name" value="Bacterial OB-fold"/>
    <property type="match status" value="1"/>
</dbReference>
<feature type="chain" id="PRO_5022998501" evidence="2">
    <location>
        <begin position="27"/>
        <end position="121"/>
    </location>
</feature>
<dbReference type="OrthoDB" id="6650354at2"/>